<dbReference type="Pfam" id="PF13472">
    <property type="entry name" value="Lipase_GDSL_2"/>
    <property type="match status" value="1"/>
</dbReference>
<accession>A0ABT2ZRJ1</accession>
<evidence type="ECO:0000313" key="2">
    <source>
        <dbReference type="EMBL" id="MCV2873780.1"/>
    </source>
</evidence>
<protein>
    <submittedName>
        <fullName evidence="2">SGNH/GDSL hydrolase family protein</fullName>
    </submittedName>
</protein>
<evidence type="ECO:0000313" key="3">
    <source>
        <dbReference type="Proteomes" id="UP001652564"/>
    </source>
</evidence>
<feature type="domain" description="SGNH hydrolase-type esterase" evidence="1">
    <location>
        <begin position="38"/>
        <end position="192"/>
    </location>
</feature>
<dbReference type="InterPro" id="IPR051532">
    <property type="entry name" value="Ester_Hydrolysis_Enzymes"/>
</dbReference>
<sequence length="216" mass="23547">MQFEPAKSVERNDRIIVVGFPAHETRSIRIGAHGTSLTRRALWTTQLGDRLTDCSPNGVSATVTGLTGANSSQGLQAITAARVNGFDVVLIEYAINDADLLDGIALSESLTNHRHMISWLRKANPGISIILLATNPVRGIQKLKRPQLETYYTALADLADEESVSYFDGTSRWTGRYLTSQSLPDGLHPDPKVEAELYSRPLARMVAGSLGLSCRI</sequence>
<reference evidence="2 3" key="1">
    <citation type="submission" date="2022-10" db="EMBL/GenBank/DDBJ databases">
        <title>Defluviimonas sp. nov., isolated from ocean surface sediments.</title>
        <authorList>
            <person name="He W."/>
            <person name="Wang L."/>
            <person name="Zhang D.-F."/>
        </authorList>
    </citation>
    <scope>NUCLEOTIDE SEQUENCE [LARGE SCALE GENOMIC DNA]</scope>
    <source>
        <strain evidence="2 3">WL0050</strain>
    </source>
</reference>
<keyword evidence="2" id="KW-0378">Hydrolase</keyword>
<proteinExistence type="predicted"/>
<dbReference type="CDD" id="cd00229">
    <property type="entry name" value="SGNH_hydrolase"/>
    <property type="match status" value="1"/>
</dbReference>
<dbReference type="GO" id="GO:0016787">
    <property type="term" value="F:hydrolase activity"/>
    <property type="evidence" value="ECO:0007669"/>
    <property type="project" value="UniProtKB-KW"/>
</dbReference>
<dbReference type="InterPro" id="IPR013830">
    <property type="entry name" value="SGNH_hydro"/>
</dbReference>
<dbReference type="SUPFAM" id="SSF52266">
    <property type="entry name" value="SGNH hydrolase"/>
    <property type="match status" value="1"/>
</dbReference>
<gene>
    <name evidence="2" type="ORF">OEZ71_15885</name>
</gene>
<dbReference type="Gene3D" id="3.40.50.1110">
    <property type="entry name" value="SGNH hydrolase"/>
    <property type="match status" value="1"/>
</dbReference>
<dbReference type="EMBL" id="JAOWKZ010000004">
    <property type="protein sequence ID" value="MCV2873780.1"/>
    <property type="molecule type" value="Genomic_DNA"/>
</dbReference>
<comment type="caution">
    <text evidence="2">The sequence shown here is derived from an EMBL/GenBank/DDBJ whole genome shotgun (WGS) entry which is preliminary data.</text>
</comment>
<dbReference type="InterPro" id="IPR036514">
    <property type="entry name" value="SGNH_hydro_sf"/>
</dbReference>
<name>A0ABT2ZRJ1_9RHOB</name>
<organism evidence="2 3">
    <name type="scientific">Albidovulum litorale</name>
    <dbReference type="NCBI Taxonomy" id="2984134"/>
    <lineage>
        <taxon>Bacteria</taxon>
        <taxon>Pseudomonadati</taxon>
        <taxon>Pseudomonadota</taxon>
        <taxon>Alphaproteobacteria</taxon>
        <taxon>Rhodobacterales</taxon>
        <taxon>Paracoccaceae</taxon>
        <taxon>Albidovulum</taxon>
    </lineage>
</organism>
<keyword evidence="3" id="KW-1185">Reference proteome</keyword>
<dbReference type="Proteomes" id="UP001652564">
    <property type="component" value="Unassembled WGS sequence"/>
</dbReference>
<dbReference type="PANTHER" id="PTHR30383">
    <property type="entry name" value="THIOESTERASE 1/PROTEASE 1/LYSOPHOSPHOLIPASE L1"/>
    <property type="match status" value="1"/>
</dbReference>
<evidence type="ECO:0000259" key="1">
    <source>
        <dbReference type="Pfam" id="PF13472"/>
    </source>
</evidence>